<proteinExistence type="predicted"/>
<dbReference type="GO" id="GO:0051726">
    <property type="term" value="P:regulation of cell cycle"/>
    <property type="evidence" value="ECO:0007669"/>
    <property type="project" value="TreeGrafter"/>
</dbReference>
<feature type="coiled-coil region" evidence="1">
    <location>
        <begin position="642"/>
        <end position="669"/>
    </location>
</feature>
<evidence type="ECO:0000256" key="2">
    <source>
        <dbReference type="SAM" id="MobiDB-lite"/>
    </source>
</evidence>
<evidence type="ECO:0000256" key="1">
    <source>
        <dbReference type="SAM" id="Coils"/>
    </source>
</evidence>
<feature type="coiled-coil region" evidence="1">
    <location>
        <begin position="769"/>
        <end position="796"/>
    </location>
</feature>
<dbReference type="HOGENOM" id="CLU_298626_0_0_1"/>
<dbReference type="STRING" id="559304.G8YFF0"/>
<evidence type="ECO:0000313" key="4">
    <source>
        <dbReference type="Proteomes" id="UP000005222"/>
    </source>
</evidence>
<name>G8YFF0_PICSO</name>
<dbReference type="OrthoDB" id="6022054at2759"/>
<sequence length="905" mass="104179">MIPKELIKVIRNTFEDWIRYGQINIPKDAYDRVIESAVNLSDRYDSSSNRKDFTGLNDELTSIYNTYVKVEEGVRKQVFFLDILISLLKVLDTDAINEWVKVHFKPCIDSLGLDRELVLKSREFFRKILEENPNESDKSFEKMKRARQILVEELIRLFTSEIESHPETSQYKTTDKDTESYEERFTIMQQVCLSLLQGYGHSHPIEYLTFLNYHIQFPKKRLHILLLTNIFVVSRRYNGDIVKDTNIMKNLLACLSHDEDYTVVMSSLYLLSVLIMSALPHICHHLPFIFLAFTRCHLVICSGSHAFISEDSATEINSNGSSWEATECLPDIVLRHFENRESDMKMLDFLTTLLYVIAPFNFNYFLNDPHAYLTDRYPRISELNLLHNLESKLSSIDSTQRTLNQYTMKVIHTKLDNFVVHPNFLSVPPMTLDEELNCPLQLFLRDESEMYDPSLCSKACWRINPRLGTIGGPISVSQEAINRPQLQPEISPDIATIKETSKLIDLLNERERFYSFDLISSSHVPDELGKRQAHSSPTYQDHITNQISGANEKSINSATNNGTMAPGYCTQEVLLLKNELEFNVFLKNNAANALMEVGPRNVITHNHNDASNIANELSSLRASYLALSNDFSSRNLQFDEEARRLKNSNTVLMNKVTSLEKETTRLQQELNYSENHLADITSKYEELTRDKIVSMRGEIDLLKNKLYESNSELKTLKEKPLSTSLRFQEQKHQAIREGETDKSIYALQNEISVLTEKNTKLTQSAKMVEAEYQAKIRHLEDKLNNYKGELASELKSLTFQSERKIQDLTKTMQKYDSFIEEKNNKILQLSTSKKIPMLGKMHSSSMLSHPINGPSHNADITTEFYSSEATRKHNNFGETLLGSNPTVQPTLRGRGGIQRRSKRHI</sequence>
<dbReference type="EMBL" id="FO082051">
    <property type="protein sequence ID" value="CCE81899.1"/>
    <property type="molecule type" value="Genomic_DNA"/>
</dbReference>
<dbReference type="InterPro" id="IPR007483">
    <property type="entry name" value="Hamartin"/>
</dbReference>
<protein>
    <submittedName>
        <fullName evidence="3">Piso0_002578 protein</fullName>
    </submittedName>
</protein>
<dbReference type="GO" id="GO:0033596">
    <property type="term" value="C:TSC1-TSC2 complex"/>
    <property type="evidence" value="ECO:0007669"/>
    <property type="project" value="TreeGrafter"/>
</dbReference>
<dbReference type="Proteomes" id="UP000005222">
    <property type="component" value="Chromosome I"/>
</dbReference>
<dbReference type="PANTHER" id="PTHR15154:SF2">
    <property type="entry name" value="HAMARTIN"/>
    <property type="match status" value="1"/>
</dbReference>
<dbReference type="GO" id="GO:0032007">
    <property type="term" value="P:negative regulation of TOR signaling"/>
    <property type="evidence" value="ECO:0007669"/>
    <property type="project" value="TreeGrafter"/>
</dbReference>
<feature type="region of interest" description="Disordered" evidence="2">
    <location>
        <begin position="876"/>
        <end position="905"/>
    </location>
</feature>
<dbReference type="OMA" id="SKFCQSP"/>
<dbReference type="AlphaFoldDB" id="G8YFF0"/>
<gene>
    <name evidence="3" type="primary">Piso0_002578</name>
    <name evidence="3" type="ORF">GNLVRS01_PISO0I13230g</name>
</gene>
<keyword evidence="1" id="KW-0175">Coiled coil</keyword>
<organism evidence="3 4">
    <name type="scientific">Pichia sorbitophila (strain ATCC MYA-4447 / BCRC 22081 / CBS 7064 / NBRC 10061 / NRRL Y-12695)</name>
    <name type="common">Hybrid yeast</name>
    <dbReference type="NCBI Taxonomy" id="559304"/>
    <lineage>
        <taxon>Eukaryota</taxon>
        <taxon>Fungi</taxon>
        <taxon>Dikarya</taxon>
        <taxon>Ascomycota</taxon>
        <taxon>Saccharomycotina</taxon>
        <taxon>Pichiomycetes</taxon>
        <taxon>Debaryomycetaceae</taxon>
        <taxon>Millerozyma</taxon>
    </lineage>
</organism>
<dbReference type="InParanoid" id="G8YFF0"/>
<evidence type="ECO:0000313" key="3">
    <source>
        <dbReference type="EMBL" id="CCE81899.1"/>
    </source>
</evidence>
<accession>G8YFF0</accession>
<reference evidence="3 4" key="1">
    <citation type="journal article" date="2012" name="G3 (Bethesda)">
        <title>Pichia sorbitophila, an interspecies yeast hybrid reveals early steps of genome resolution following polyploidization.</title>
        <authorList>
            <person name="Leh Louis V."/>
            <person name="Despons L."/>
            <person name="Friedrich A."/>
            <person name="Martin T."/>
            <person name="Durrens P."/>
            <person name="Casaregola S."/>
            <person name="Neuveglise C."/>
            <person name="Fairhead C."/>
            <person name="Marck C."/>
            <person name="Cruz J.A."/>
            <person name="Straub M.L."/>
            <person name="Kugler V."/>
            <person name="Sacerdot C."/>
            <person name="Uzunov Z."/>
            <person name="Thierry A."/>
            <person name="Weiss S."/>
            <person name="Bleykasten C."/>
            <person name="De Montigny J."/>
            <person name="Jacques N."/>
            <person name="Jung P."/>
            <person name="Lemaire M."/>
            <person name="Mallet S."/>
            <person name="Morel G."/>
            <person name="Richard G.F."/>
            <person name="Sarkar A."/>
            <person name="Savel G."/>
            <person name="Schacherer J."/>
            <person name="Seret M.L."/>
            <person name="Talla E."/>
            <person name="Samson G."/>
            <person name="Jubin C."/>
            <person name="Poulain J."/>
            <person name="Vacherie B."/>
            <person name="Barbe V."/>
            <person name="Pelletier E."/>
            <person name="Sherman D.J."/>
            <person name="Westhof E."/>
            <person name="Weissenbach J."/>
            <person name="Baret P.V."/>
            <person name="Wincker P."/>
            <person name="Gaillardin C."/>
            <person name="Dujon B."/>
            <person name="Souciet J.L."/>
        </authorList>
    </citation>
    <scope>NUCLEOTIDE SEQUENCE [LARGE SCALE GENOMIC DNA]</scope>
    <source>
        <strain evidence="4">ATCC MYA-4447 / BCRC 22081 / CBS 7064 / NBRC 10061 / NRRL Y-12695</strain>
    </source>
</reference>
<dbReference type="eggNOG" id="ENOG502QQPT">
    <property type="taxonomic scope" value="Eukaryota"/>
</dbReference>
<keyword evidence="4" id="KW-1185">Reference proteome</keyword>
<dbReference type="PANTHER" id="PTHR15154">
    <property type="entry name" value="HAMARTIN"/>
    <property type="match status" value="1"/>
</dbReference>